<reference evidence="1 2" key="1">
    <citation type="journal article" date="2022" name="Nat. Plants">
        <title>Genomes of leafy and leafless Platanthera orchids illuminate the evolution of mycoheterotrophy.</title>
        <authorList>
            <person name="Li M.H."/>
            <person name="Liu K.W."/>
            <person name="Li Z."/>
            <person name="Lu H.C."/>
            <person name="Ye Q.L."/>
            <person name="Zhang D."/>
            <person name="Wang J.Y."/>
            <person name="Li Y.F."/>
            <person name="Zhong Z.M."/>
            <person name="Liu X."/>
            <person name="Yu X."/>
            <person name="Liu D.K."/>
            <person name="Tu X.D."/>
            <person name="Liu B."/>
            <person name="Hao Y."/>
            <person name="Liao X.Y."/>
            <person name="Jiang Y.T."/>
            <person name="Sun W.H."/>
            <person name="Chen J."/>
            <person name="Chen Y.Q."/>
            <person name="Ai Y."/>
            <person name="Zhai J.W."/>
            <person name="Wu S.S."/>
            <person name="Zhou Z."/>
            <person name="Hsiao Y.Y."/>
            <person name="Wu W.L."/>
            <person name="Chen Y.Y."/>
            <person name="Lin Y.F."/>
            <person name="Hsu J.L."/>
            <person name="Li C.Y."/>
            <person name="Wang Z.W."/>
            <person name="Zhao X."/>
            <person name="Zhong W.Y."/>
            <person name="Ma X.K."/>
            <person name="Ma L."/>
            <person name="Huang J."/>
            <person name="Chen G.Z."/>
            <person name="Huang M.Z."/>
            <person name="Huang L."/>
            <person name="Peng D.H."/>
            <person name="Luo Y.B."/>
            <person name="Zou S.Q."/>
            <person name="Chen S.P."/>
            <person name="Lan S."/>
            <person name="Tsai W.C."/>
            <person name="Van de Peer Y."/>
            <person name="Liu Z.J."/>
        </authorList>
    </citation>
    <scope>NUCLEOTIDE SEQUENCE [LARGE SCALE GENOMIC DNA]</scope>
    <source>
        <strain evidence="1">Lor287</strain>
    </source>
</reference>
<name>A0AAP0B806_9ASPA</name>
<dbReference type="AlphaFoldDB" id="A0AAP0B806"/>
<keyword evidence="2" id="KW-1185">Reference proteome</keyword>
<sequence>MQCCFRHLVFPLIKVSAYFRRSMPQNHCYTPLYMSSACRMRQYHASSIQGFLFARASTTPKPPPQSLRRLCRLTCMFTSIIITYILYSTHFQGSTSYNHLLEHDVPVQMYCFSVGSMK</sequence>
<dbReference type="EMBL" id="JBBWWQ010000014">
    <property type="protein sequence ID" value="KAK8931455.1"/>
    <property type="molecule type" value="Genomic_DNA"/>
</dbReference>
<protein>
    <submittedName>
        <fullName evidence="1">Uncharacterized protein</fullName>
    </submittedName>
</protein>
<organism evidence="1 2">
    <name type="scientific">Platanthera zijinensis</name>
    <dbReference type="NCBI Taxonomy" id="2320716"/>
    <lineage>
        <taxon>Eukaryota</taxon>
        <taxon>Viridiplantae</taxon>
        <taxon>Streptophyta</taxon>
        <taxon>Embryophyta</taxon>
        <taxon>Tracheophyta</taxon>
        <taxon>Spermatophyta</taxon>
        <taxon>Magnoliopsida</taxon>
        <taxon>Liliopsida</taxon>
        <taxon>Asparagales</taxon>
        <taxon>Orchidaceae</taxon>
        <taxon>Orchidoideae</taxon>
        <taxon>Orchideae</taxon>
        <taxon>Orchidinae</taxon>
        <taxon>Platanthera</taxon>
    </lineage>
</organism>
<proteinExistence type="predicted"/>
<gene>
    <name evidence="1" type="ORF">KSP39_PZI016506</name>
</gene>
<accession>A0AAP0B806</accession>
<evidence type="ECO:0000313" key="2">
    <source>
        <dbReference type="Proteomes" id="UP001418222"/>
    </source>
</evidence>
<dbReference type="Proteomes" id="UP001418222">
    <property type="component" value="Unassembled WGS sequence"/>
</dbReference>
<comment type="caution">
    <text evidence="1">The sequence shown here is derived from an EMBL/GenBank/DDBJ whole genome shotgun (WGS) entry which is preliminary data.</text>
</comment>
<evidence type="ECO:0000313" key="1">
    <source>
        <dbReference type="EMBL" id="KAK8931455.1"/>
    </source>
</evidence>